<feature type="domain" description="Mop" evidence="4">
    <location>
        <begin position="27"/>
        <end position="93"/>
    </location>
</feature>
<dbReference type="PANTHER" id="PTHR30432">
    <property type="entry name" value="TRANSCRIPTIONAL REGULATOR MODE"/>
    <property type="match status" value="1"/>
</dbReference>
<accession>A0ABP7TXG3</accession>
<dbReference type="InterPro" id="IPR008995">
    <property type="entry name" value="Mo/tungstate-bd_C_term_dom"/>
</dbReference>
<dbReference type="InterPro" id="IPR004606">
    <property type="entry name" value="Mop_domain"/>
</dbReference>
<feature type="region of interest" description="Disordered" evidence="3">
    <location>
        <begin position="1"/>
        <end position="22"/>
    </location>
</feature>
<evidence type="ECO:0000313" key="5">
    <source>
        <dbReference type="EMBL" id="GAA4032726.1"/>
    </source>
</evidence>
<evidence type="ECO:0000256" key="2">
    <source>
        <dbReference type="PROSITE-ProRule" id="PRU01213"/>
    </source>
</evidence>
<dbReference type="PANTHER" id="PTHR30432:SF1">
    <property type="entry name" value="DNA-BINDING TRANSCRIPTIONAL DUAL REGULATOR MODE"/>
    <property type="match status" value="1"/>
</dbReference>
<evidence type="ECO:0000259" key="4">
    <source>
        <dbReference type="PROSITE" id="PS51866"/>
    </source>
</evidence>
<feature type="compositionally biased region" description="Pro residues" evidence="3">
    <location>
        <begin position="1"/>
        <end position="10"/>
    </location>
</feature>
<protein>
    <submittedName>
        <fullName evidence="5">TOBE domain-containing protein</fullName>
    </submittedName>
</protein>
<feature type="domain" description="Mop" evidence="4">
    <location>
        <begin position="98"/>
        <end position="163"/>
    </location>
</feature>
<keyword evidence="6" id="KW-1185">Reference proteome</keyword>
<gene>
    <name evidence="5" type="ORF">GCM10022232_93340</name>
</gene>
<name>A0ABP7TXG3_9ACTN</name>
<dbReference type="NCBIfam" id="TIGR00638">
    <property type="entry name" value="Mop"/>
    <property type="match status" value="2"/>
</dbReference>
<dbReference type="SUPFAM" id="SSF50331">
    <property type="entry name" value="MOP-like"/>
    <property type="match status" value="2"/>
</dbReference>
<evidence type="ECO:0000256" key="3">
    <source>
        <dbReference type="SAM" id="MobiDB-lite"/>
    </source>
</evidence>
<keyword evidence="1 2" id="KW-0500">Molybdenum</keyword>
<dbReference type="Pfam" id="PF03459">
    <property type="entry name" value="TOBE"/>
    <property type="match status" value="2"/>
</dbReference>
<dbReference type="InterPro" id="IPR051815">
    <property type="entry name" value="Molybdate_resp_trans_reg"/>
</dbReference>
<evidence type="ECO:0000256" key="1">
    <source>
        <dbReference type="ARBA" id="ARBA00022505"/>
    </source>
</evidence>
<sequence>MGTPDFPSPTLPTRRHSPTPSEAFSMSLSIRNQLPGTVTSVSPGEVMATVRIRLTGGSDLTAAITREATEELGLATGSAVRALVKSTEVSLATARVDGVSIRNQLPGTVRDIATGGAMASVKVALEGGDLTAVITRDAVTDLGLAPGASVVALIKSTEVSIATS</sequence>
<proteinExistence type="predicted"/>
<dbReference type="Gene3D" id="2.40.50.100">
    <property type="match status" value="2"/>
</dbReference>
<evidence type="ECO:0000313" key="6">
    <source>
        <dbReference type="Proteomes" id="UP001500456"/>
    </source>
</evidence>
<dbReference type="EMBL" id="BAAAZX010000062">
    <property type="protein sequence ID" value="GAA4032726.1"/>
    <property type="molecule type" value="Genomic_DNA"/>
</dbReference>
<dbReference type="PROSITE" id="PS51866">
    <property type="entry name" value="MOP"/>
    <property type="match status" value="2"/>
</dbReference>
<dbReference type="Proteomes" id="UP001500456">
    <property type="component" value="Unassembled WGS sequence"/>
</dbReference>
<dbReference type="InterPro" id="IPR005116">
    <property type="entry name" value="Transp-assoc_OB_typ1"/>
</dbReference>
<organism evidence="5 6">
    <name type="scientific">Streptomyces plumbiresistens</name>
    <dbReference type="NCBI Taxonomy" id="511811"/>
    <lineage>
        <taxon>Bacteria</taxon>
        <taxon>Bacillati</taxon>
        <taxon>Actinomycetota</taxon>
        <taxon>Actinomycetes</taxon>
        <taxon>Kitasatosporales</taxon>
        <taxon>Streptomycetaceae</taxon>
        <taxon>Streptomyces</taxon>
    </lineage>
</organism>
<comment type="caution">
    <text evidence="5">The sequence shown here is derived from an EMBL/GenBank/DDBJ whole genome shotgun (WGS) entry which is preliminary data.</text>
</comment>
<reference evidence="6" key="1">
    <citation type="journal article" date="2019" name="Int. J. Syst. Evol. Microbiol.">
        <title>The Global Catalogue of Microorganisms (GCM) 10K type strain sequencing project: providing services to taxonomists for standard genome sequencing and annotation.</title>
        <authorList>
            <consortium name="The Broad Institute Genomics Platform"/>
            <consortium name="The Broad Institute Genome Sequencing Center for Infectious Disease"/>
            <person name="Wu L."/>
            <person name="Ma J."/>
        </authorList>
    </citation>
    <scope>NUCLEOTIDE SEQUENCE [LARGE SCALE GENOMIC DNA]</scope>
    <source>
        <strain evidence="6">JCM 16924</strain>
    </source>
</reference>